<evidence type="ECO:0008006" key="3">
    <source>
        <dbReference type="Google" id="ProtNLM"/>
    </source>
</evidence>
<proteinExistence type="predicted"/>
<dbReference type="Proteomes" id="UP001235664">
    <property type="component" value="Unassembled WGS sequence"/>
</dbReference>
<comment type="caution">
    <text evidence="1">The sequence shown here is derived from an EMBL/GenBank/DDBJ whole genome shotgun (WGS) entry which is preliminary data.</text>
</comment>
<name>A0ABT9H7B5_9SPHN</name>
<dbReference type="RefSeq" id="WP_305929267.1">
    <property type="nucleotide sequence ID" value="NZ_JAVAIL010000002.1"/>
</dbReference>
<accession>A0ABT9H7B5</accession>
<evidence type="ECO:0000313" key="2">
    <source>
        <dbReference type="Proteomes" id="UP001235664"/>
    </source>
</evidence>
<organism evidence="1 2">
    <name type="scientific">Qipengyuania benthica</name>
    <dbReference type="NCBI Taxonomy" id="3067651"/>
    <lineage>
        <taxon>Bacteria</taxon>
        <taxon>Pseudomonadati</taxon>
        <taxon>Pseudomonadota</taxon>
        <taxon>Alphaproteobacteria</taxon>
        <taxon>Sphingomonadales</taxon>
        <taxon>Erythrobacteraceae</taxon>
        <taxon>Qipengyuania</taxon>
    </lineage>
</organism>
<sequence>MGLLALVPLLMVVPTQGKMLIVPLASSAPGASLVWASRAGALLMGPGPLPGSVLVDASAGQLWLPALSNGAVLLRSNATTCGTSVEF</sequence>
<protein>
    <recommendedName>
        <fullName evidence="3">Secreted protein</fullName>
    </recommendedName>
</protein>
<evidence type="ECO:0000313" key="1">
    <source>
        <dbReference type="EMBL" id="MDP4539123.1"/>
    </source>
</evidence>
<dbReference type="EMBL" id="JAVAIL010000002">
    <property type="protein sequence ID" value="MDP4539123.1"/>
    <property type="molecule type" value="Genomic_DNA"/>
</dbReference>
<keyword evidence="2" id="KW-1185">Reference proteome</keyword>
<gene>
    <name evidence="1" type="ORF">Q9K01_05755</name>
</gene>
<reference evidence="1 2" key="1">
    <citation type="submission" date="2023-08" db="EMBL/GenBank/DDBJ databases">
        <title>genomic of DY56.</title>
        <authorList>
            <person name="Wang Y."/>
        </authorList>
    </citation>
    <scope>NUCLEOTIDE SEQUENCE [LARGE SCALE GENOMIC DNA]</scope>
    <source>
        <strain evidence="1 2">DY56-A-20</strain>
    </source>
</reference>